<dbReference type="PANTHER" id="PTHR23526">
    <property type="entry name" value="INTEGRAL MEMBRANE TRANSPORT PROTEIN-RELATED"/>
    <property type="match status" value="1"/>
</dbReference>
<feature type="transmembrane region" description="Helical" evidence="4">
    <location>
        <begin position="319"/>
        <end position="342"/>
    </location>
</feature>
<proteinExistence type="predicted"/>
<evidence type="ECO:0000256" key="3">
    <source>
        <dbReference type="ARBA" id="ARBA00023136"/>
    </source>
</evidence>
<sequence>MERHYSRDPQVERSLRYSVRDGVAWSVMFGAGESYLQAFAVFLKASTAQITLLAALPSLLGSVAQLVSAWVAGQSIQRKRLIFAGVLLQTVTWLPIIALAFVPTEHPVLLLILWVALYYVGGQFAAPPWSSLISDLVPERRRGRFFGKRTQLMSIFTFVSLSVAGLALEFFAQRSAAGWGFALVFAVALLARVYSLHQLMRMHEPLQRLAPLTLPPLGGLLHRLRGSEFARFAIFIACMNLAVAIASPFFTLYMLRDLKFSYLEFTAVSAFYVLMQFLALNLWGRLSDVFGNLRVVQITSSVFPLLPVLWVIFPSFWPILAIQFISGICWAGFSLAAGNFLYDVVPPEKRAAYSAVHQTLSNSAIFAGALIGGLLATHAPHALQLAGFTITFTSGLWAALTLSSVVRAVVVSIFLPRLRESRLVRPISPTALAIRVIRANIVAEWIFELLPSRGRAAKKRGAS</sequence>
<evidence type="ECO:0000256" key="1">
    <source>
        <dbReference type="ARBA" id="ARBA00022692"/>
    </source>
</evidence>
<gene>
    <name evidence="6" type="ORF">A2W18_14445</name>
</gene>
<keyword evidence="3 4" id="KW-0472">Membrane</keyword>
<dbReference type="GO" id="GO:0022857">
    <property type="term" value="F:transmembrane transporter activity"/>
    <property type="evidence" value="ECO:0007669"/>
    <property type="project" value="InterPro"/>
</dbReference>
<dbReference type="Gene3D" id="1.20.1250.20">
    <property type="entry name" value="MFS general substrate transporter like domains"/>
    <property type="match status" value="2"/>
</dbReference>
<dbReference type="InterPro" id="IPR020846">
    <property type="entry name" value="MFS_dom"/>
</dbReference>
<feature type="transmembrane region" description="Helical" evidence="4">
    <location>
        <begin position="150"/>
        <end position="171"/>
    </location>
</feature>
<feature type="transmembrane region" description="Helical" evidence="4">
    <location>
        <begin position="81"/>
        <end position="102"/>
    </location>
</feature>
<comment type="caution">
    <text evidence="6">The sequence shown here is derived from an EMBL/GenBank/DDBJ whole genome shotgun (WGS) entry which is preliminary data.</text>
</comment>
<evidence type="ECO:0000313" key="7">
    <source>
        <dbReference type="Proteomes" id="UP000179076"/>
    </source>
</evidence>
<dbReference type="PANTHER" id="PTHR23526:SF2">
    <property type="entry name" value="MAJOR FACILITATOR SUPERFAMILY (MFS) PROFILE DOMAIN-CONTAINING PROTEIN"/>
    <property type="match status" value="1"/>
</dbReference>
<organism evidence="6 7">
    <name type="scientific">Candidatus Muproteobacteria bacterium RBG_16_60_9</name>
    <dbReference type="NCBI Taxonomy" id="1817755"/>
    <lineage>
        <taxon>Bacteria</taxon>
        <taxon>Pseudomonadati</taxon>
        <taxon>Pseudomonadota</taxon>
        <taxon>Candidatus Muproteobacteria</taxon>
    </lineage>
</organism>
<keyword evidence="1 4" id="KW-0812">Transmembrane</keyword>
<name>A0A1F6VGR4_9PROT</name>
<feature type="transmembrane region" description="Helical" evidence="4">
    <location>
        <begin position="232"/>
        <end position="255"/>
    </location>
</feature>
<dbReference type="Proteomes" id="UP000179076">
    <property type="component" value="Unassembled WGS sequence"/>
</dbReference>
<feature type="transmembrane region" description="Helical" evidence="4">
    <location>
        <begin position="363"/>
        <end position="383"/>
    </location>
</feature>
<feature type="transmembrane region" description="Helical" evidence="4">
    <location>
        <begin position="295"/>
        <end position="313"/>
    </location>
</feature>
<feature type="transmembrane region" description="Helical" evidence="4">
    <location>
        <begin position="395"/>
        <end position="415"/>
    </location>
</feature>
<dbReference type="InterPro" id="IPR052528">
    <property type="entry name" value="Sugar_transport-like"/>
</dbReference>
<reference evidence="6 7" key="1">
    <citation type="journal article" date="2016" name="Nat. Commun.">
        <title>Thousands of microbial genomes shed light on interconnected biogeochemical processes in an aquifer system.</title>
        <authorList>
            <person name="Anantharaman K."/>
            <person name="Brown C.T."/>
            <person name="Hug L.A."/>
            <person name="Sharon I."/>
            <person name="Castelle C.J."/>
            <person name="Probst A.J."/>
            <person name="Thomas B.C."/>
            <person name="Singh A."/>
            <person name="Wilkins M.J."/>
            <person name="Karaoz U."/>
            <person name="Brodie E.L."/>
            <person name="Williams K.H."/>
            <person name="Hubbard S.S."/>
            <person name="Banfield J.F."/>
        </authorList>
    </citation>
    <scope>NUCLEOTIDE SEQUENCE [LARGE SCALE GENOMIC DNA]</scope>
</reference>
<evidence type="ECO:0000259" key="5">
    <source>
        <dbReference type="PROSITE" id="PS50850"/>
    </source>
</evidence>
<dbReference type="AlphaFoldDB" id="A0A1F6VGR4"/>
<feature type="transmembrane region" description="Helical" evidence="4">
    <location>
        <begin position="23"/>
        <end position="43"/>
    </location>
</feature>
<evidence type="ECO:0000313" key="6">
    <source>
        <dbReference type="EMBL" id="OGI68759.1"/>
    </source>
</evidence>
<dbReference type="Pfam" id="PF07690">
    <property type="entry name" value="MFS_1"/>
    <property type="match status" value="2"/>
</dbReference>
<dbReference type="InterPro" id="IPR011701">
    <property type="entry name" value="MFS"/>
</dbReference>
<feature type="domain" description="Major facilitator superfamily (MFS) profile" evidence="5">
    <location>
        <begin position="226"/>
        <end position="463"/>
    </location>
</feature>
<accession>A0A1F6VGR4</accession>
<feature type="transmembrane region" description="Helical" evidence="4">
    <location>
        <begin position="108"/>
        <end position="129"/>
    </location>
</feature>
<evidence type="ECO:0000256" key="2">
    <source>
        <dbReference type="ARBA" id="ARBA00022989"/>
    </source>
</evidence>
<feature type="transmembrane region" description="Helical" evidence="4">
    <location>
        <begin position="49"/>
        <end position="72"/>
    </location>
</feature>
<dbReference type="InterPro" id="IPR036259">
    <property type="entry name" value="MFS_trans_sf"/>
</dbReference>
<dbReference type="SUPFAM" id="SSF103473">
    <property type="entry name" value="MFS general substrate transporter"/>
    <property type="match status" value="1"/>
</dbReference>
<keyword evidence="2 4" id="KW-1133">Transmembrane helix</keyword>
<feature type="transmembrane region" description="Helical" evidence="4">
    <location>
        <begin position="261"/>
        <end position="283"/>
    </location>
</feature>
<evidence type="ECO:0000256" key="4">
    <source>
        <dbReference type="SAM" id="Phobius"/>
    </source>
</evidence>
<dbReference type="EMBL" id="MFSP01000038">
    <property type="protein sequence ID" value="OGI68759.1"/>
    <property type="molecule type" value="Genomic_DNA"/>
</dbReference>
<protein>
    <recommendedName>
        <fullName evidence="5">Major facilitator superfamily (MFS) profile domain-containing protein</fullName>
    </recommendedName>
</protein>
<dbReference type="PROSITE" id="PS50850">
    <property type="entry name" value="MFS"/>
    <property type="match status" value="1"/>
</dbReference>
<feature type="transmembrane region" description="Helical" evidence="4">
    <location>
        <begin position="177"/>
        <end position="194"/>
    </location>
</feature>